<name>A0ABM5MZ20_EMTOG</name>
<accession>A0ABM5MZ20</accession>
<evidence type="ECO:0008006" key="3">
    <source>
        <dbReference type="Google" id="ProtNLM"/>
    </source>
</evidence>
<dbReference type="EMBL" id="CP002961">
    <property type="protein sequence ID" value="AFK02409.1"/>
    <property type="molecule type" value="Genomic_DNA"/>
</dbReference>
<keyword evidence="2" id="KW-1185">Reference proteome</keyword>
<gene>
    <name evidence="1" type="ordered locus">Emtol_1260</name>
</gene>
<dbReference type="RefSeq" id="WP_015028109.1">
    <property type="nucleotide sequence ID" value="NC_018748.1"/>
</dbReference>
<sequence length="162" mass="18735">MQTELSEICKECGMCCDGTLFGKAPIDEYELKLVQYFDSESITEKEGKFYFKHPCIYFDSCCTVYDKVRPNICTTYFCSPLKKVQQGESELKDAQEIIKKALKYRSEILVIASQIEIYKTFSISQLLKEVLPIINERIKPHHELWLKLIGFQSILAKIIGSK</sequence>
<proteinExistence type="predicted"/>
<reference evidence="1 2" key="1">
    <citation type="submission" date="2011-07" db="EMBL/GenBank/DDBJ databases">
        <title>The complete genome of chromosome of Emticicia oligotrophica DSM 17448.</title>
        <authorList>
            <consortium name="US DOE Joint Genome Institute (JGI-PGF)"/>
            <person name="Lucas S."/>
            <person name="Han J."/>
            <person name="Lapidus A."/>
            <person name="Bruce D."/>
            <person name="Goodwin L."/>
            <person name="Pitluck S."/>
            <person name="Peters L."/>
            <person name="Kyrpides N."/>
            <person name="Mavromatis K."/>
            <person name="Ivanova N."/>
            <person name="Ovchinnikova G."/>
            <person name="Teshima H."/>
            <person name="Detter J.C."/>
            <person name="Tapia R."/>
            <person name="Han C."/>
            <person name="Land M."/>
            <person name="Hauser L."/>
            <person name="Markowitz V."/>
            <person name="Cheng J.-F."/>
            <person name="Hugenholtz P."/>
            <person name="Woyke T."/>
            <person name="Wu D."/>
            <person name="Tindall B."/>
            <person name="Pomrenke H."/>
            <person name="Brambilla E."/>
            <person name="Klenk H.-P."/>
            <person name="Eisen J.A."/>
        </authorList>
    </citation>
    <scope>NUCLEOTIDE SEQUENCE [LARGE SCALE GENOMIC DNA]</scope>
    <source>
        <strain evidence="1 2">DSM 17448</strain>
    </source>
</reference>
<dbReference type="Proteomes" id="UP000002875">
    <property type="component" value="Chromosome"/>
</dbReference>
<organism evidence="1 2">
    <name type="scientific">Emticicia oligotrophica (strain DSM 17448 / CIP 109782 / MTCC 6937 / GPTSA100-15)</name>
    <dbReference type="NCBI Taxonomy" id="929562"/>
    <lineage>
        <taxon>Bacteria</taxon>
        <taxon>Pseudomonadati</taxon>
        <taxon>Bacteroidota</taxon>
        <taxon>Cytophagia</taxon>
        <taxon>Cytophagales</taxon>
        <taxon>Leadbetterellaceae</taxon>
        <taxon>Emticicia</taxon>
    </lineage>
</organism>
<protein>
    <recommendedName>
        <fullName evidence="3">YkgJ family cysteine cluster protein</fullName>
    </recommendedName>
</protein>
<evidence type="ECO:0000313" key="1">
    <source>
        <dbReference type="EMBL" id="AFK02409.1"/>
    </source>
</evidence>
<evidence type="ECO:0000313" key="2">
    <source>
        <dbReference type="Proteomes" id="UP000002875"/>
    </source>
</evidence>